<dbReference type="Proteomes" id="UP001606210">
    <property type="component" value="Unassembled WGS sequence"/>
</dbReference>
<evidence type="ECO:0000313" key="2">
    <source>
        <dbReference type="EMBL" id="MFG6430410.1"/>
    </source>
</evidence>
<proteinExistence type="predicted"/>
<sequence length="429" mass="46220">MMRRPIALLCLALLCLALLPLRALAMDIRPCSDPVVFSGAAVNALVLPWRAQAGPPALEAASRQMSALAQLQLLMGMLKFGSIGVVDLVAEPRQVCDVDQVLRRVSQTGVASGRLKAGQGVVVLWGRLFEQDGELFLQSYLRFARQGAAGLEPEVLKVPVRAGDATLQLQAALPAQALSFAPRRIRLDDLARIDTAFRAALLVRPSPDLAAPGVEIGRSTSQSFPYWVTETRGDWLRLAPMRPGLPAGWVRARTGDDTPEWSLSRWLPELDFAEGVAGWLRLRTGGVPTAQRQPMADAAIAALARYERAVPADQAPSAWGVAAGLRGQLAWGYEQREAAARQFTQAAERLPGSAAARQTAAVMKAAQGPLDAAAAKALADELLAVLALDPRDPLVRANLQALYRLYAQRPDWSPFNAEELAMRQQLLGG</sequence>
<name>A0ABW7F3X2_9BURK</name>
<feature type="signal peptide" evidence="1">
    <location>
        <begin position="1"/>
        <end position="25"/>
    </location>
</feature>
<dbReference type="RefSeq" id="WP_394478662.1">
    <property type="nucleotide sequence ID" value="NZ_JBIGHV010000004.1"/>
</dbReference>
<reference evidence="2 3" key="1">
    <citation type="submission" date="2024-08" db="EMBL/GenBank/DDBJ databases">
        <authorList>
            <person name="Lu H."/>
        </authorList>
    </citation>
    <scope>NUCLEOTIDE SEQUENCE [LARGE SCALE GENOMIC DNA]</scope>
    <source>
        <strain evidence="2 3">LYH14W</strain>
    </source>
</reference>
<dbReference type="EMBL" id="JBIGHV010000004">
    <property type="protein sequence ID" value="MFG6430410.1"/>
    <property type="molecule type" value="Genomic_DNA"/>
</dbReference>
<evidence type="ECO:0000256" key="1">
    <source>
        <dbReference type="SAM" id="SignalP"/>
    </source>
</evidence>
<gene>
    <name evidence="2" type="ORF">ACG00Y_10820</name>
</gene>
<feature type="chain" id="PRO_5046834569" description="Tetratricopeptide repeat protein" evidence="1">
    <location>
        <begin position="26"/>
        <end position="429"/>
    </location>
</feature>
<accession>A0ABW7F3X2</accession>
<keyword evidence="1" id="KW-0732">Signal</keyword>
<keyword evidence="3" id="KW-1185">Reference proteome</keyword>
<evidence type="ECO:0000313" key="3">
    <source>
        <dbReference type="Proteomes" id="UP001606210"/>
    </source>
</evidence>
<organism evidence="2 3">
    <name type="scientific">Pelomonas parva</name>
    <dbReference type="NCBI Taxonomy" id="3299032"/>
    <lineage>
        <taxon>Bacteria</taxon>
        <taxon>Pseudomonadati</taxon>
        <taxon>Pseudomonadota</taxon>
        <taxon>Betaproteobacteria</taxon>
        <taxon>Burkholderiales</taxon>
        <taxon>Sphaerotilaceae</taxon>
        <taxon>Roseateles</taxon>
    </lineage>
</organism>
<comment type="caution">
    <text evidence="2">The sequence shown here is derived from an EMBL/GenBank/DDBJ whole genome shotgun (WGS) entry which is preliminary data.</text>
</comment>
<evidence type="ECO:0008006" key="4">
    <source>
        <dbReference type="Google" id="ProtNLM"/>
    </source>
</evidence>
<protein>
    <recommendedName>
        <fullName evidence="4">Tetratricopeptide repeat protein</fullName>
    </recommendedName>
</protein>